<dbReference type="InterPro" id="IPR013087">
    <property type="entry name" value="Znf_C2H2_type"/>
</dbReference>
<feature type="domain" description="MBD" evidence="7">
    <location>
        <begin position="245"/>
        <end position="319"/>
    </location>
</feature>
<feature type="domain" description="MBD" evidence="7">
    <location>
        <begin position="535"/>
        <end position="613"/>
    </location>
</feature>
<evidence type="ECO:0000256" key="3">
    <source>
        <dbReference type="ARBA" id="ARBA00023125"/>
    </source>
</evidence>
<feature type="compositionally biased region" description="Basic residues" evidence="6">
    <location>
        <begin position="225"/>
        <end position="234"/>
    </location>
</feature>
<evidence type="ECO:0000313" key="9">
    <source>
        <dbReference type="Proteomes" id="UP001497623"/>
    </source>
</evidence>
<feature type="region of interest" description="Disordered" evidence="6">
    <location>
        <begin position="216"/>
        <end position="243"/>
    </location>
</feature>
<accession>A0AAV2Q6Q5</accession>
<keyword evidence="2" id="KW-0805">Transcription regulation</keyword>
<evidence type="ECO:0000313" key="8">
    <source>
        <dbReference type="EMBL" id="CAL4069204.1"/>
    </source>
</evidence>
<dbReference type="InterPro" id="IPR001739">
    <property type="entry name" value="Methyl_CpG_DNA-bd"/>
</dbReference>
<organism evidence="8 9">
    <name type="scientific">Meganyctiphanes norvegica</name>
    <name type="common">Northern krill</name>
    <name type="synonym">Thysanopoda norvegica</name>
    <dbReference type="NCBI Taxonomy" id="48144"/>
    <lineage>
        <taxon>Eukaryota</taxon>
        <taxon>Metazoa</taxon>
        <taxon>Ecdysozoa</taxon>
        <taxon>Arthropoda</taxon>
        <taxon>Crustacea</taxon>
        <taxon>Multicrustacea</taxon>
        <taxon>Malacostraca</taxon>
        <taxon>Eumalacostraca</taxon>
        <taxon>Eucarida</taxon>
        <taxon>Euphausiacea</taxon>
        <taxon>Euphausiidae</taxon>
        <taxon>Meganyctiphanes</taxon>
    </lineage>
</organism>
<sequence>MGSDENCDDEFECSECDFKCTSEIEIIQHSAMHQSPSNNNCDNSNISPYSTHIEDESKEDDTVITLQAKVSSEKEMGSCNRLTETSEINALDPCKYEVKREPSSHEFISTTKILSESEIANKRIQLEDMDIKQESCPNYSSNKINEYVNIYIDQDRLGIGSMPSKNIIIYGRESMHSAYNNVNKSTEDKHLSIKTIVEEYGSMSCQSDLLHYDMSLTNSSQSLPPHKRSGRGRPKKDPDHKSSIELEIDNTGIYIPPGWDRKLYMRTTLCNGQLRYDCYYYTESGKQIRSKRLAYEYYANKNHLAKVDIEKLNFSISHTIMKPNQPFLEVYLDNTGIYIPEGWQRKIYINEQKNYYVNYLNAEGSRFGCKSDVYAYQSNYDSNKEKQIDVDEMNFSRGIRNRISLKKGYQSVQALEKTMTNRFRHNEYGTIKYCNPLGKKEKKVGKIEIEIDNTGKYIPEGWQRKAYKYTKGAYKDQHVVRYISPLGKTFCSKKLVSEYIVKSESNGISELINVDKMDFSWKSHMKHRNALGKIEIQIDNTGKYIPEGWQRKAYKYTKGAYKGLHVVRYISPLGKTLRSKTQVSEYIERLENNECMEPINVDNMDFSWKSHLEQE</sequence>
<dbReference type="PROSITE" id="PS50982">
    <property type="entry name" value="MBD"/>
    <property type="match status" value="3"/>
</dbReference>
<protein>
    <recommendedName>
        <fullName evidence="7">MBD domain-containing protein</fullName>
    </recommendedName>
</protein>
<dbReference type="InterPro" id="IPR016177">
    <property type="entry name" value="DNA-bd_dom_sf"/>
</dbReference>
<gene>
    <name evidence="8" type="ORF">MNOR_LOCUS7684</name>
</gene>
<proteinExistence type="predicted"/>
<evidence type="ECO:0000256" key="1">
    <source>
        <dbReference type="ARBA" id="ARBA00004123"/>
    </source>
</evidence>
<dbReference type="SUPFAM" id="SSF54171">
    <property type="entry name" value="DNA-binding domain"/>
    <property type="match status" value="3"/>
</dbReference>
<dbReference type="Proteomes" id="UP001497623">
    <property type="component" value="Unassembled WGS sequence"/>
</dbReference>
<comment type="caution">
    <text evidence="8">The sequence shown here is derived from an EMBL/GenBank/DDBJ whole genome shotgun (WGS) entry which is preliminary data.</text>
</comment>
<evidence type="ECO:0000256" key="4">
    <source>
        <dbReference type="ARBA" id="ARBA00023163"/>
    </source>
</evidence>
<evidence type="ECO:0000256" key="5">
    <source>
        <dbReference type="ARBA" id="ARBA00023242"/>
    </source>
</evidence>
<dbReference type="Gene3D" id="3.30.890.10">
    <property type="entry name" value="Methyl-cpg-binding Protein 2, Chain A"/>
    <property type="match status" value="3"/>
</dbReference>
<dbReference type="GO" id="GO:0003677">
    <property type="term" value="F:DNA binding"/>
    <property type="evidence" value="ECO:0007669"/>
    <property type="project" value="UniProtKB-KW"/>
</dbReference>
<dbReference type="AlphaFoldDB" id="A0AAV2Q6Q5"/>
<keyword evidence="4" id="KW-0804">Transcription</keyword>
<dbReference type="Pfam" id="PF01429">
    <property type="entry name" value="MBD"/>
    <property type="match status" value="2"/>
</dbReference>
<name>A0AAV2Q6Q5_MEGNR</name>
<keyword evidence="5" id="KW-0539">Nucleus</keyword>
<dbReference type="PANTHER" id="PTHR12396:SF0">
    <property type="entry name" value="METHYL-CPG BINDING DOMAIN PROTEIN-LIKE, ISOFORM C"/>
    <property type="match status" value="1"/>
</dbReference>
<keyword evidence="9" id="KW-1185">Reference proteome</keyword>
<evidence type="ECO:0000259" key="7">
    <source>
        <dbReference type="PROSITE" id="PS50982"/>
    </source>
</evidence>
<evidence type="ECO:0000256" key="2">
    <source>
        <dbReference type="ARBA" id="ARBA00023015"/>
    </source>
</evidence>
<dbReference type="PANTHER" id="PTHR12396">
    <property type="entry name" value="METHYL-CPG BINDING PROTEIN, MBD"/>
    <property type="match status" value="1"/>
</dbReference>
<dbReference type="PROSITE" id="PS00028">
    <property type="entry name" value="ZINC_FINGER_C2H2_1"/>
    <property type="match status" value="1"/>
</dbReference>
<dbReference type="GO" id="GO:0005654">
    <property type="term" value="C:nucleoplasm"/>
    <property type="evidence" value="ECO:0007669"/>
    <property type="project" value="UniProtKB-ARBA"/>
</dbReference>
<feature type="domain" description="MBD" evidence="7">
    <location>
        <begin position="448"/>
        <end position="526"/>
    </location>
</feature>
<dbReference type="EMBL" id="CAXKWB010003429">
    <property type="protein sequence ID" value="CAL4069204.1"/>
    <property type="molecule type" value="Genomic_DNA"/>
</dbReference>
<comment type="subcellular location">
    <subcellularLocation>
        <location evidence="1">Nucleus</location>
    </subcellularLocation>
</comment>
<evidence type="ECO:0000256" key="6">
    <source>
        <dbReference type="SAM" id="MobiDB-lite"/>
    </source>
</evidence>
<reference evidence="8 9" key="1">
    <citation type="submission" date="2024-05" db="EMBL/GenBank/DDBJ databases">
        <authorList>
            <person name="Wallberg A."/>
        </authorList>
    </citation>
    <scope>NUCLEOTIDE SEQUENCE [LARGE SCALE GENOMIC DNA]</scope>
</reference>
<keyword evidence="3" id="KW-0238">DNA-binding</keyword>